<proteinExistence type="predicted"/>
<protein>
    <recommendedName>
        <fullName evidence="4">Helix-turn-helix domain-containing protein</fullName>
    </recommendedName>
</protein>
<keyword evidence="3" id="KW-1185">Reference proteome</keyword>
<dbReference type="Proteomes" id="UP000008207">
    <property type="component" value="Plasmid pMNOD05"/>
</dbReference>
<sequence length="242" mass="25985">MFSEELRRSIERAPRDSLPTLSAALWKAFGAGAITEAEADALSRLIEARKTVIAAPAAPARRKLTGSRPRAPESLERRRRWCASSYLPPALAARFTPAEVAALSVIAVEAGHAGKCDLPIGRIAALAGVSESSVRNAVRAARGLGLVRVEERRVSAFRNDTNLVSVVSREWRAWLMRRAERGGCKSLKGTNKKGIDTAREAPVRPLQGAIGRRMAEPKSPNAGGLRFAVAPPSAGKTHARRS</sequence>
<dbReference type="AlphaFoldDB" id="B8IY40"/>
<dbReference type="KEGG" id="mno:Mnod_7737"/>
<feature type="region of interest" description="Disordered" evidence="1">
    <location>
        <begin position="215"/>
        <end position="242"/>
    </location>
</feature>
<name>B8IY40_METNO</name>
<dbReference type="EMBL" id="CP001354">
    <property type="protein sequence ID" value="ACL63330.1"/>
    <property type="molecule type" value="Genomic_DNA"/>
</dbReference>
<evidence type="ECO:0000256" key="1">
    <source>
        <dbReference type="SAM" id="MobiDB-lite"/>
    </source>
</evidence>
<dbReference type="RefSeq" id="WP_012631426.1">
    <property type="nucleotide sequence ID" value="NC_011888.1"/>
</dbReference>
<evidence type="ECO:0008006" key="4">
    <source>
        <dbReference type="Google" id="ProtNLM"/>
    </source>
</evidence>
<gene>
    <name evidence="2" type="ordered locus">Mnod_7737</name>
</gene>
<accession>B8IY40</accession>
<dbReference type="HOGENOM" id="CLU_096432_0_0_5"/>
<geneLocation type="plasmid" evidence="2 3">
    <name>pMNOD05</name>
</geneLocation>
<organism evidence="2 3">
    <name type="scientific">Methylobacterium nodulans (strain LMG 21967 / CNCM I-2342 / ORS 2060)</name>
    <dbReference type="NCBI Taxonomy" id="460265"/>
    <lineage>
        <taxon>Bacteria</taxon>
        <taxon>Pseudomonadati</taxon>
        <taxon>Pseudomonadota</taxon>
        <taxon>Alphaproteobacteria</taxon>
        <taxon>Hyphomicrobiales</taxon>
        <taxon>Methylobacteriaceae</taxon>
        <taxon>Methylobacterium</taxon>
    </lineage>
</organism>
<dbReference type="OrthoDB" id="8005824at2"/>
<evidence type="ECO:0000313" key="3">
    <source>
        <dbReference type="Proteomes" id="UP000008207"/>
    </source>
</evidence>
<reference evidence="3" key="1">
    <citation type="submission" date="2009-01" db="EMBL/GenBank/DDBJ databases">
        <title>Complete sequence of plasmid 5 of Methylobacterium nodulans ORS 2060.</title>
        <authorList>
            <consortium name="US DOE Joint Genome Institute"/>
            <person name="Lucas S."/>
            <person name="Copeland A."/>
            <person name="Lapidus A."/>
            <person name="Glavina del Rio T."/>
            <person name="Dalin E."/>
            <person name="Tice H."/>
            <person name="Bruce D."/>
            <person name="Goodwin L."/>
            <person name="Pitluck S."/>
            <person name="Sims D."/>
            <person name="Brettin T."/>
            <person name="Detter J.C."/>
            <person name="Han C."/>
            <person name="Larimer F."/>
            <person name="Land M."/>
            <person name="Hauser L."/>
            <person name="Kyrpides N."/>
            <person name="Ivanova N."/>
            <person name="Marx C.J."/>
            <person name="Richardson P."/>
        </authorList>
    </citation>
    <scope>NUCLEOTIDE SEQUENCE [LARGE SCALE GENOMIC DNA]</scope>
    <source>
        <strain evidence="3">LMG 21967 / CNCM I-2342 / ORS 2060</strain>
        <plasmid evidence="3">Plasmid pMNOD05</plasmid>
    </source>
</reference>
<keyword evidence="2" id="KW-0614">Plasmid</keyword>
<evidence type="ECO:0000313" key="2">
    <source>
        <dbReference type="EMBL" id="ACL63330.1"/>
    </source>
</evidence>